<evidence type="ECO:0000313" key="3">
    <source>
        <dbReference type="Proteomes" id="UP001151234"/>
    </source>
</evidence>
<dbReference type="RefSeq" id="WP_267988997.1">
    <property type="nucleotide sequence ID" value="NZ_JAPJZI010000001.1"/>
</dbReference>
<dbReference type="EMBL" id="JAPJZI010000001">
    <property type="protein sequence ID" value="MDA5397538.1"/>
    <property type="molecule type" value="Genomic_DNA"/>
</dbReference>
<dbReference type="PANTHER" id="PTHR12110">
    <property type="entry name" value="HYDROXYPYRUVATE ISOMERASE"/>
    <property type="match status" value="1"/>
</dbReference>
<evidence type="ECO:0000259" key="1">
    <source>
        <dbReference type="Pfam" id="PF01261"/>
    </source>
</evidence>
<reference evidence="2" key="1">
    <citation type="submission" date="2022-11" db="EMBL/GenBank/DDBJ databases">
        <title>Draft genome sequence of Hoeflea poritis E7-10 and Hoeflea prorocentri PM5-8, separated from scleractinian coral Porites lutea and marine dinoflagellate.</title>
        <authorList>
            <person name="Zhang G."/>
            <person name="Wei Q."/>
            <person name="Cai L."/>
        </authorList>
    </citation>
    <scope>NUCLEOTIDE SEQUENCE</scope>
    <source>
        <strain evidence="2">PM5-8</strain>
    </source>
</reference>
<name>A0A9X3ZGB4_9HYPH</name>
<dbReference type="SUPFAM" id="SSF51658">
    <property type="entry name" value="Xylose isomerase-like"/>
    <property type="match status" value="1"/>
</dbReference>
<comment type="caution">
    <text evidence="2">The sequence shown here is derived from an EMBL/GenBank/DDBJ whole genome shotgun (WGS) entry which is preliminary data.</text>
</comment>
<organism evidence="2 3">
    <name type="scientific">Hoeflea prorocentri</name>
    <dbReference type="NCBI Taxonomy" id="1922333"/>
    <lineage>
        <taxon>Bacteria</taxon>
        <taxon>Pseudomonadati</taxon>
        <taxon>Pseudomonadota</taxon>
        <taxon>Alphaproteobacteria</taxon>
        <taxon>Hyphomicrobiales</taxon>
        <taxon>Rhizobiaceae</taxon>
        <taxon>Hoeflea</taxon>
    </lineage>
</organism>
<dbReference type="Proteomes" id="UP001151234">
    <property type="component" value="Unassembled WGS sequence"/>
</dbReference>
<accession>A0A9X3ZGB4</accession>
<dbReference type="PANTHER" id="PTHR12110:SF21">
    <property type="entry name" value="XYLOSE ISOMERASE-LIKE TIM BARREL DOMAIN-CONTAINING PROTEIN"/>
    <property type="match status" value="1"/>
</dbReference>
<proteinExistence type="predicted"/>
<dbReference type="InterPro" id="IPR013022">
    <property type="entry name" value="Xyl_isomerase-like_TIM-brl"/>
</dbReference>
<dbReference type="Pfam" id="PF01261">
    <property type="entry name" value="AP_endonuc_2"/>
    <property type="match status" value="1"/>
</dbReference>
<gene>
    <name evidence="2" type="ORF">OQ273_03030</name>
</gene>
<dbReference type="GO" id="GO:0016853">
    <property type="term" value="F:isomerase activity"/>
    <property type="evidence" value="ECO:0007669"/>
    <property type="project" value="UniProtKB-KW"/>
</dbReference>
<dbReference type="AlphaFoldDB" id="A0A9X3ZGB4"/>
<keyword evidence="3" id="KW-1185">Reference proteome</keyword>
<keyword evidence="2" id="KW-0413">Isomerase</keyword>
<protein>
    <submittedName>
        <fullName evidence="2">Sugar phosphate isomerase/epimerase</fullName>
    </submittedName>
</protein>
<sequence length="320" mass="35084">MKLSLVSDSLSDLSLHGLLETATQCGLQGIEFTTGNWSTAPHFDLEKLLESAAARDALVASLSDRGLEISALNCNGNQLHPISGDAHDRVVKDTIRLSGLLGLDTVVLMSGLPAAHPDDKVPNWITSSWPPENQSMLAWQWTEKLLPYWRGLVRFAEDHGVKCLAVEMHGAQLVYSPATLMQLRQEIGDTVCANLDPSHLMWMGADAIAAADYLGSAIAHVHGKDTFINKPQAAIRSLMENGPLDSAAGRSWTHATIGVGHDQKWWTDFFYRLALNGYDGWISIEHEDATMSRKEGLRRAVAMLNETALFEAPDYVVQSI</sequence>
<feature type="domain" description="Xylose isomerase-like TIM barrel" evidence="1">
    <location>
        <begin position="20"/>
        <end position="306"/>
    </location>
</feature>
<evidence type="ECO:0000313" key="2">
    <source>
        <dbReference type="EMBL" id="MDA5397538.1"/>
    </source>
</evidence>
<dbReference type="InterPro" id="IPR050312">
    <property type="entry name" value="IolE/XylAMocC-like"/>
</dbReference>
<dbReference type="Gene3D" id="3.20.20.150">
    <property type="entry name" value="Divalent-metal-dependent TIM barrel enzymes"/>
    <property type="match status" value="1"/>
</dbReference>
<dbReference type="InterPro" id="IPR036237">
    <property type="entry name" value="Xyl_isomerase-like_sf"/>
</dbReference>